<proteinExistence type="predicted"/>
<protein>
    <submittedName>
        <fullName evidence="1">Uncharacterized protein</fullName>
    </submittedName>
</protein>
<dbReference type="Proteomes" id="UP000004459">
    <property type="component" value="Unassembled WGS sequence"/>
</dbReference>
<reference evidence="1 2" key="1">
    <citation type="submission" date="2011-08" db="EMBL/GenBank/DDBJ databases">
        <authorList>
            <person name="Weinstock G."/>
            <person name="Sodergren E."/>
            <person name="Clifton S."/>
            <person name="Fulton L."/>
            <person name="Fulton B."/>
            <person name="Courtney L."/>
            <person name="Fronick C."/>
            <person name="Harrison M."/>
            <person name="Strong C."/>
            <person name="Farmer C."/>
            <person name="Delahaunty K."/>
            <person name="Markovic C."/>
            <person name="Hall O."/>
            <person name="Minx P."/>
            <person name="Tomlinson C."/>
            <person name="Mitreva M."/>
            <person name="Hou S."/>
            <person name="Chen J."/>
            <person name="Wollam A."/>
            <person name="Pepin K.H."/>
            <person name="Johnson M."/>
            <person name="Bhonagiri V."/>
            <person name="Zhang X."/>
            <person name="Suruliraj S."/>
            <person name="Warren W."/>
            <person name="Chinwalla A."/>
            <person name="Mardis E.R."/>
            <person name="Wilson R.K."/>
        </authorList>
    </citation>
    <scope>NUCLEOTIDE SEQUENCE [LARGE SCALE GENOMIC DNA]</scope>
    <source>
        <strain evidence="1 2">ATCC 29863</strain>
    </source>
</reference>
<evidence type="ECO:0000313" key="2">
    <source>
        <dbReference type="Proteomes" id="UP000004459"/>
    </source>
</evidence>
<dbReference type="PATRIC" id="fig|411475.3.peg.2767"/>
<comment type="caution">
    <text evidence="1">The sequence shown here is derived from an EMBL/GenBank/DDBJ whole genome shotgun (WGS) entry which is preliminary data.</text>
</comment>
<sequence>MKNNTYKIDFVNNTLTMSKAFEDALNNPNSQEYKLFLQLRADFPGLTIIRKTRRAPKKARPNKNLTYKHMEQYMSVFENADELLAQFEVVKKCSLGQSNHYKFVLDWFKNQFPKYKELPDFGNNAPKVIDLAAFQKKQEEKKAQTEQLEKKDA</sequence>
<gene>
    <name evidence="1" type="ORF">HMPREF0372_03202</name>
</gene>
<dbReference type="RefSeq" id="WP_007493614.1">
    <property type="nucleotide sequence ID" value="NZ_JH417819.1"/>
</dbReference>
<evidence type="ECO:0000313" key="1">
    <source>
        <dbReference type="EMBL" id="EHM42251.1"/>
    </source>
</evidence>
<dbReference type="GeneID" id="63972245"/>
<accession>G9YUI8</accession>
<dbReference type="EMBL" id="AGCK01000258">
    <property type="protein sequence ID" value="EHM42251.1"/>
    <property type="molecule type" value="Genomic_DNA"/>
</dbReference>
<dbReference type="HOGENOM" id="CLU_1710575_0_0_9"/>
<organism evidence="1 2">
    <name type="scientific">Flavonifractor plautii ATCC 29863</name>
    <dbReference type="NCBI Taxonomy" id="411475"/>
    <lineage>
        <taxon>Bacteria</taxon>
        <taxon>Bacillati</taxon>
        <taxon>Bacillota</taxon>
        <taxon>Clostridia</taxon>
        <taxon>Eubacteriales</taxon>
        <taxon>Oscillospiraceae</taxon>
        <taxon>Flavonifractor</taxon>
    </lineage>
</organism>
<dbReference type="AlphaFoldDB" id="G9YUI8"/>
<name>G9YUI8_FLAPL</name>